<dbReference type="Gene3D" id="6.10.340.10">
    <property type="match status" value="1"/>
</dbReference>
<accession>A0A1I4WSD6</accession>
<keyword evidence="10 14" id="KW-0067">ATP-binding</keyword>
<dbReference type="SUPFAM" id="SSF55874">
    <property type="entry name" value="ATPase domain of HSP90 chaperone/DNA topoisomerase II/histidine kinase"/>
    <property type="match status" value="1"/>
</dbReference>
<dbReference type="PRINTS" id="PR00344">
    <property type="entry name" value="BCTRLSENSOR"/>
</dbReference>
<dbReference type="SUPFAM" id="SSF47384">
    <property type="entry name" value="Homodimeric domain of signal transducing histidine kinase"/>
    <property type="match status" value="1"/>
</dbReference>
<evidence type="ECO:0000256" key="2">
    <source>
        <dbReference type="ARBA" id="ARBA00004429"/>
    </source>
</evidence>
<dbReference type="Pfam" id="PF00512">
    <property type="entry name" value="HisKA"/>
    <property type="match status" value="1"/>
</dbReference>
<evidence type="ECO:0000256" key="8">
    <source>
        <dbReference type="ARBA" id="ARBA00022741"/>
    </source>
</evidence>
<dbReference type="GO" id="GO:0005886">
    <property type="term" value="C:plasma membrane"/>
    <property type="evidence" value="ECO:0007669"/>
    <property type="project" value="UniProtKB-SubCell"/>
</dbReference>
<evidence type="ECO:0000313" key="18">
    <source>
        <dbReference type="Proteomes" id="UP000242222"/>
    </source>
</evidence>
<dbReference type="Gene3D" id="1.10.287.130">
    <property type="match status" value="1"/>
</dbReference>
<sequence length="467" mass="52845">MLLPRNYPITLRLTLYFSIAMGLVLYSVSGLLYSTMRSQLTQKDEDELRSTLHFQQEIATTISERQGSKDLWQQELFESVARQERLSLRIISADGKVWAQSQNMRVPRKDFPAPSKAFNYTSWRYRNHDIREKYLIASTSFTLKDNHQWLVQAALNVSQNNQIIEDYWGRMQGAVALAIVLFAAIGYWLARRGLSPLRTMSHEIAHIHAEDLHTRLSSQAWPSELNTLSTSFDGMMMRLEASFTRLNRFSSDIAHELRGPINNLVSAASVTQSKARSPQEYNETLAAIVEEGEHLSRMISSMLFLARADNSREPLHLEQLNSVTEFTRLVNFYDVLAEEKQIILNSEGDVTFFADPIHLQRALSNLLSNALRHTAVGGCITLSAIQKDNEVLLSVKDNGEGISNEHLPHIFDRFYRGDDARSKAENTGLGLSLVKTIAEMHGGKIIVTSEESKGSCFTLVLPQNTLR</sequence>
<evidence type="ECO:0000256" key="6">
    <source>
        <dbReference type="ARBA" id="ARBA00022679"/>
    </source>
</evidence>
<dbReference type="EMBL" id="FOVC01000003">
    <property type="protein sequence ID" value="SFN16741.1"/>
    <property type="molecule type" value="Genomic_DNA"/>
</dbReference>
<dbReference type="AlphaFoldDB" id="A0A1I4WSD6"/>
<keyword evidence="6 14" id="KW-0808">Transferase</keyword>
<dbReference type="RefSeq" id="WP_092876283.1">
    <property type="nucleotide sequence ID" value="NZ_FOVC01000003.1"/>
</dbReference>
<feature type="transmembrane region" description="Helical" evidence="14">
    <location>
        <begin position="13"/>
        <end position="33"/>
    </location>
</feature>
<dbReference type="EC" id="2.7.13.3" evidence="14"/>
<dbReference type="PANTHER" id="PTHR45436:SF15">
    <property type="entry name" value="SENSOR HISTIDINE KINASE CUSS"/>
    <property type="match status" value="1"/>
</dbReference>
<dbReference type="PROSITE" id="PS50885">
    <property type="entry name" value="HAMP"/>
    <property type="match status" value="1"/>
</dbReference>
<keyword evidence="11 14" id="KW-1133">Transmembrane helix</keyword>
<evidence type="ECO:0000256" key="5">
    <source>
        <dbReference type="ARBA" id="ARBA00022553"/>
    </source>
</evidence>
<dbReference type="Pfam" id="PF00672">
    <property type="entry name" value="HAMP"/>
    <property type="match status" value="1"/>
</dbReference>
<keyword evidence="13 14" id="KW-0472">Membrane</keyword>
<dbReference type="InterPro" id="IPR003661">
    <property type="entry name" value="HisK_dim/P_dom"/>
</dbReference>
<dbReference type="GO" id="GO:0000155">
    <property type="term" value="F:phosphorelay sensor kinase activity"/>
    <property type="evidence" value="ECO:0007669"/>
    <property type="project" value="InterPro"/>
</dbReference>
<feature type="transmembrane region" description="Helical" evidence="14">
    <location>
        <begin position="173"/>
        <end position="190"/>
    </location>
</feature>
<dbReference type="PROSITE" id="PS50109">
    <property type="entry name" value="HIS_KIN"/>
    <property type="match status" value="1"/>
</dbReference>
<dbReference type="FunFam" id="3.30.565.10:FF:000006">
    <property type="entry name" value="Sensor histidine kinase WalK"/>
    <property type="match status" value="1"/>
</dbReference>
<dbReference type="InterPro" id="IPR048590">
    <property type="entry name" value="CusS-like_sensor"/>
</dbReference>
<gene>
    <name evidence="17" type="ORF">SAMN05216516_10346</name>
</gene>
<evidence type="ECO:0000256" key="9">
    <source>
        <dbReference type="ARBA" id="ARBA00022777"/>
    </source>
</evidence>
<keyword evidence="12 14" id="KW-0902">Two-component regulatory system</keyword>
<evidence type="ECO:0000256" key="13">
    <source>
        <dbReference type="ARBA" id="ARBA00023136"/>
    </source>
</evidence>
<name>A0A1I4WSD6_9GAMM</name>
<dbReference type="NCBIfam" id="TIGR01386">
    <property type="entry name" value="cztS_silS_copS"/>
    <property type="match status" value="1"/>
</dbReference>
<dbReference type="InterPro" id="IPR050428">
    <property type="entry name" value="TCS_sensor_his_kinase"/>
</dbReference>
<evidence type="ECO:0000256" key="12">
    <source>
        <dbReference type="ARBA" id="ARBA00023012"/>
    </source>
</evidence>
<dbReference type="InterPro" id="IPR003594">
    <property type="entry name" value="HATPase_dom"/>
</dbReference>
<feature type="domain" description="Histidine kinase" evidence="15">
    <location>
        <begin position="252"/>
        <end position="465"/>
    </location>
</feature>
<evidence type="ECO:0000256" key="3">
    <source>
        <dbReference type="ARBA" id="ARBA00022475"/>
    </source>
</evidence>
<dbReference type="InterPro" id="IPR005467">
    <property type="entry name" value="His_kinase_dom"/>
</dbReference>
<dbReference type="OrthoDB" id="9809766at2"/>
<keyword evidence="9 14" id="KW-0418">Kinase</keyword>
<evidence type="ECO:0000259" key="15">
    <source>
        <dbReference type="PROSITE" id="PS50109"/>
    </source>
</evidence>
<dbReference type="Pfam" id="PF21085">
    <property type="entry name" value="CusS"/>
    <property type="match status" value="1"/>
</dbReference>
<dbReference type="GO" id="GO:0005524">
    <property type="term" value="F:ATP binding"/>
    <property type="evidence" value="ECO:0007669"/>
    <property type="project" value="UniProtKB-KW"/>
</dbReference>
<keyword evidence="8 14" id="KW-0547">Nucleotide-binding</keyword>
<comment type="subcellular location">
    <subcellularLocation>
        <location evidence="2">Cell inner membrane</location>
        <topology evidence="2">Multi-pass membrane protein</topology>
    </subcellularLocation>
</comment>
<evidence type="ECO:0000256" key="1">
    <source>
        <dbReference type="ARBA" id="ARBA00000085"/>
    </source>
</evidence>
<dbReference type="Pfam" id="PF02518">
    <property type="entry name" value="HATPase_c"/>
    <property type="match status" value="1"/>
</dbReference>
<dbReference type="STRING" id="1367852.SAMN05216516_10346"/>
<dbReference type="InterPro" id="IPR004358">
    <property type="entry name" value="Sig_transdc_His_kin-like_C"/>
</dbReference>
<keyword evidence="4 14" id="KW-0997">Cell inner membrane</keyword>
<dbReference type="CDD" id="cd00075">
    <property type="entry name" value="HATPase"/>
    <property type="match status" value="1"/>
</dbReference>
<evidence type="ECO:0000259" key="16">
    <source>
        <dbReference type="PROSITE" id="PS50885"/>
    </source>
</evidence>
<protein>
    <recommendedName>
        <fullName evidence="14">Sensor protein</fullName>
        <ecNumber evidence="14">2.7.13.3</ecNumber>
    </recommendedName>
</protein>
<dbReference type="SMART" id="SM00304">
    <property type="entry name" value="HAMP"/>
    <property type="match status" value="1"/>
</dbReference>
<comment type="catalytic activity">
    <reaction evidence="1 14">
        <text>ATP + protein L-histidine = ADP + protein N-phospho-L-histidine.</text>
        <dbReference type="EC" id="2.7.13.3"/>
    </reaction>
</comment>
<dbReference type="CDD" id="cd00082">
    <property type="entry name" value="HisKA"/>
    <property type="match status" value="1"/>
</dbReference>
<evidence type="ECO:0000256" key="10">
    <source>
        <dbReference type="ARBA" id="ARBA00022840"/>
    </source>
</evidence>
<reference evidence="18" key="1">
    <citation type="submission" date="2016-10" db="EMBL/GenBank/DDBJ databases">
        <authorList>
            <person name="Varghese N."/>
            <person name="Submissions S."/>
        </authorList>
    </citation>
    <scope>NUCLEOTIDE SEQUENCE [LARGE SCALE GENOMIC DNA]</scope>
    <source>
        <strain evidence="18">N6PO6</strain>
    </source>
</reference>
<evidence type="ECO:0000256" key="11">
    <source>
        <dbReference type="ARBA" id="ARBA00022989"/>
    </source>
</evidence>
<evidence type="ECO:0000256" key="4">
    <source>
        <dbReference type="ARBA" id="ARBA00022519"/>
    </source>
</evidence>
<dbReference type="Gene3D" id="3.30.565.10">
    <property type="entry name" value="Histidine kinase-like ATPase, C-terminal domain"/>
    <property type="match status" value="1"/>
</dbReference>
<dbReference type="InterPro" id="IPR036097">
    <property type="entry name" value="HisK_dim/P_sf"/>
</dbReference>
<dbReference type="SMART" id="SM00387">
    <property type="entry name" value="HATPase_c"/>
    <property type="match status" value="1"/>
</dbReference>
<proteinExistence type="predicted"/>
<keyword evidence="18" id="KW-1185">Reference proteome</keyword>
<organism evidence="17 18">
    <name type="scientific">Izhakiella capsodis</name>
    <dbReference type="NCBI Taxonomy" id="1367852"/>
    <lineage>
        <taxon>Bacteria</taxon>
        <taxon>Pseudomonadati</taxon>
        <taxon>Pseudomonadota</taxon>
        <taxon>Gammaproteobacteria</taxon>
        <taxon>Enterobacterales</taxon>
        <taxon>Erwiniaceae</taxon>
        <taxon>Izhakiella</taxon>
    </lineage>
</organism>
<dbReference type="InterPro" id="IPR006290">
    <property type="entry name" value="CztS_silS_copS"/>
</dbReference>
<feature type="domain" description="HAMP" evidence="16">
    <location>
        <begin position="191"/>
        <end position="244"/>
    </location>
</feature>
<keyword evidence="5" id="KW-0597">Phosphoprotein</keyword>
<dbReference type="Proteomes" id="UP000242222">
    <property type="component" value="Unassembled WGS sequence"/>
</dbReference>
<dbReference type="PANTHER" id="PTHR45436">
    <property type="entry name" value="SENSOR HISTIDINE KINASE YKOH"/>
    <property type="match status" value="1"/>
</dbReference>
<dbReference type="InterPro" id="IPR036890">
    <property type="entry name" value="HATPase_C_sf"/>
</dbReference>
<dbReference type="SMART" id="SM00388">
    <property type="entry name" value="HisKA"/>
    <property type="match status" value="1"/>
</dbReference>
<evidence type="ECO:0000256" key="7">
    <source>
        <dbReference type="ARBA" id="ARBA00022692"/>
    </source>
</evidence>
<evidence type="ECO:0000313" key="17">
    <source>
        <dbReference type="EMBL" id="SFN16741.1"/>
    </source>
</evidence>
<keyword evidence="7 14" id="KW-0812">Transmembrane</keyword>
<keyword evidence="3 14" id="KW-1003">Cell membrane</keyword>
<dbReference type="InterPro" id="IPR003660">
    <property type="entry name" value="HAMP_dom"/>
</dbReference>
<evidence type="ECO:0000256" key="14">
    <source>
        <dbReference type="RuleBase" id="RU364088"/>
    </source>
</evidence>
<comment type="function">
    <text evidence="14">Member of a two-component regulatory system.</text>
</comment>